<evidence type="ECO:0000313" key="10">
    <source>
        <dbReference type="EMBL" id="AID71232.1"/>
    </source>
</evidence>
<feature type="transmembrane region" description="Helical" evidence="1">
    <location>
        <begin position="82"/>
        <end position="98"/>
    </location>
</feature>
<organism evidence="3">
    <name type="scientific">Aeromonas hydrophila</name>
    <dbReference type="NCBI Taxonomy" id="644"/>
    <lineage>
        <taxon>Bacteria</taxon>
        <taxon>Pseudomonadati</taxon>
        <taxon>Pseudomonadota</taxon>
        <taxon>Gammaproteobacteria</taxon>
        <taxon>Aeromonadales</taxon>
        <taxon>Aeromonadaceae</taxon>
        <taxon>Aeromonas</taxon>
    </lineage>
</organism>
<reference evidence="3" key="2">
    <citation type="submission" date="2013-09" db="EMBL/GenBank/DDBJ databases">
        <title>Evidence that invasive carp have introduced virulent Aeromonas hydrophila to farmed catfish in the United States.</title>
        <authorList>
            <person name="Hossain M.J."/>
            <person name="Sun D."/>
            <person name="McGarey D."/>
            <person name="Wrenn S.E."/>
            <person name="Alexander L.M."/>
            <person name="Elena M."/>
            <person name="Terhune J.S."/>
            <person name="Liles M.R."/>
        </authorList>
    </citation>
    <scope>NUCLEOTIDE SEQUENCE</scope>
    <source>
        <strain evidence="2">S04-690</strain>
        <strain evidence="3">ZC1</strain>
    </source>
</reference>
<evidence type="ECO:0000313" key="8">
    <source>
        <dbReference type="EMBL" id="AID71178.1"/>
    </source>
</evidence>
<evidence type="ECO:0000313" key="2">
    <source>
        <dbReference type="EMBL" id="AHW40522.1"/>
    </source>
</evidence>
<dbReference type="EMBL" id="KC999974">
    <property type="protein sequence ID" value="AID71151.1"/>
    <property type="molecule type" value="Genomic_DNA"/>
</dbReference>
<dbReference type="EMBL" id="KF647894">
    <property type="protein sequence ID" value="AHW40549.1"/>
    <property type="molecule type" value="Genomic_DNA"/>
</dbReference>
<sequence>MAPSYRILKNNLIFMAVVFSLSPLFCSFLGLNGNIVYLSLMGGALLFCLRKIRYKFIYILFFIYVFISSLLFSLRWQEFGLIFYPVYFAVAFFISTSFDKSDLIQIAKIFTLALNVILVGAIVGFIYRFLGGEALLEIKNPDGRVASLFLSTMTNWYVGSIIRPSGIFDEPGALSFITCAVCSLRTMCKLDKRTTWIMLAMGLITLSVAHVIYCVLFFLSSKIRLRGLLYALPVGLCILISAISFGEKNELYDGLDSVFLSRFEVVDGKISGDNRSDLLTNAYNIVNDYGWLWGGAASCVYNSDTCNDIFPPFGENILSPAALTGIIVSAPYYMLLIYLLRVSVRNRQSLHLLGFMLLLTQRPYLFSFGYSMLIVLVISSLIIFSRREVYDD</sequence>
<dbReference type="EMBL" id="KC999968">
    <property type="protein sequence ID" value="AID70994.1"/>
    <property type="molecule type" value="Genomic_DNA"/>
</dbReference>
<dbReference type="EMBL" id="KC999972">
    <property type="protein sequence ID" value="AID71097.1"/>
    <property type="molecule type" value="Genomic_DNA"/>
</dbReference>
<keyword evidence="1" id="KW-0812">Transmembrane</keyword>
<evidence type="ECO:0000313" key="6">
    <source>
        <dbReference type="EMBL" id="AID71124.1"/>
    </source>
</evidence>
<feature type="transmembrane region" description="Helical" evidence="1">
    <location>
        <begin position="317"/>
        <end position="342"/>
    </location>
</feature>
<proteinExistence type="predicted"/>
<evidence type="ECO:0000313" key="4">
    <source>
        <dbReference type="EMBL" id="AID70994.1"/>
    </source>
</evidence>
<evidence type="ECO:0000313" key="5">
    <source>
        <dbReference type="EMBL" id="AID71097.1"/>
    </source>
</evidence>
<protein>
    <submittedName>
        <fullName evidence="3">O-antigen polymerase</fullName>
    </submittedName>
</protein>
<gene>
    <name evidence="3" type="primary">wzyE</name>
</gene>
<feature type="transmembrane region" description="Helical" evidence="1">
    <location>
        <begin position="196"/>
        <end position="220"/>
    </location>
</feature>
<name>X5CA24_AERHY</name>
<feature type="transmembrane region" description="Helical" evidence="1">
    <location>
        <begin position="110"/>
        <end position="130"/>
    </location>
</feature>
<evidence type="ECO:0000313" key="9">
    <source>
        <dbReference type="EMBL" id="AID71205.1"/>
    </source>
</evidence>
<keyword evidence="1" id="KW-1133">Transmembrane helix</keyword>
<dbReference type="EMBL" id="KC999973">
    <property type="protein sequence ID" value="AID71124.1"/>
    <property type="molecule type" value="Genomic_DNA"/>
</dbReference>
<dbReference type="AlphaFoldDB" id="X5CA24"/>
<evidence type="ECO:0000256" key="1">
    <source>
        <dbReference type="SAM" id="Phobius"/>
    </source>
</evidence>
<dbReference type="EMBL" id="KC999975">
    <property type="protein sequence ID" value="AID71178.1"/>
    <property type="molecule type" value="Genomic_DNA"/>
</dbReference>
<evidence type="ECO:0000313" key="7">
    <source>
        <dbReference type="EMBL" id="AID71151.1"/>
    </source>
</evidence>
<evidence type="ECO:0000313" key="3">
    <source>
        <dbReference type="EMBL" id="AHW40549.1"/>
    </source>
</evidence>
<dbReference type="EMBL" id="KF647893">
    <property type="protein sequence ID" value="AHW40522.1"/>
    <property type="molecule type" value="Genomic_DNA"/>
</dbReference>
<feature type="transmembrane region" description="Helical" evidence="1">
    <location>
        <begin position="31"/>
        <end position="49"/>
    </location>
</feature>
<dbReference type="EMBL" id="KC999977">
    <property type="protein sequence ID" value="AID71232.1"/>
    <property type="molecule type" value="Genomic_DNA"/>
</dbReference>
<accession>X5CA24</accession>
<dbReference type="EMBL" id="KC999976">
    <property type="protein sequence ID" value="AID71205.1"/>
    <property type="molecule type" value="Genomic_DNA"/>
</dbReference>
<feature type="transmembrane region" description="Helical" evidence="1">
    <location>
        <begin position="56"/>
        <end position="76"/>
    </location>
</feature>
<reference evidence="4" key="1">
    <citation type="journal article" date="2013" name="PLoS ONE">
        <title>Implication of lateral genetic transfer in the emergence of Aeromonas hydrophila isolates of epidemic outbreaks in channel catfish.</title>
        <authorList>
            <person name="Hossain M.J."/>
            <person name="Waldbieser G.C."/>
            <person name="Sun D."/>
            <person name="Capps N.K."/>
            <person name="Hemstreet W.B."/>
            <person name="Carlisle K."/>
            <person name="Griffin M.J."/>
            <person name="Khoo L."/>
            <person name="Goodwin A.E."/>
            <person name="Sonstegard T.S."/>
            <person name="Schroeder S."/>
            <person name="Hayden K."/>
            <person name="Newton J.C."/>
            <person name="Terhune J.S."/>
            <person name="Liles M.R."/>
        </authorList>
    </citation>
    <scope>NUCLEOTIDE SEQUENCE</scope>
    <source>
        <strain evidence="5">AL09-79</strain>
        <strain evidence="9">AL10-121</strain>
        <strain evidence="6">ML09-119</strain>
        <strain evidence="7">ML09-121</strain>
        <strain evidence="8">ML09-122</strain>
        <strain evidence="10">PB10-118</strain>
        <strain evidence="4">TN97-08</strain>
    </source>
</reference>
<feature type="transmembrane region" description="Helical" evidence="1">
    <location>
        <begin position="227"/>
        <end position="246"/>
    </location>
</feature>
<feature type="transmembrane region" description="Helical" evidence="1">
    <location>
        <begin position="7"/>
        <end position="25"/>
    </location>
</feature>
<feature type="transmembrane region" description="Helical" evidence="1">
    <location>
        <begin position="363"/>
        <end position="384"/>
    </location>
</feature>
<keyword evidence="1" id="KW-0472">Membrane</keyword>